<keyword evidence="2" id="KW-1185">Reference proteome</keyword>
<proteinExistence type="predicted"/>
<gene>
    <name evidence="1" type="ORF">GCM10012275_60830</name>
</gene>
<name>A0A8J3FYH2_9PSEU</name>
<accession>A0A8J3FYH2</accession>
<dbReference type="EMBL" id="BMMK01000054">
    <property type="protein sequence ID" value="GGM82029.1"/>
    <property type="molecule type" value="Genomic_DNA"/>
</dbReference>
<dbReference type="Proteomes" id="UP000637578">
    <property type="component" value="Unassembled WGS sequence"/>
</dbReference>
<comment type="caution">
    <text evidence="1">The sequence shown here is derived from an EMBL/GenBank/DDBJ whole genome shotgun (WGS) entry which is preliminary data.</text>
</comment>
<reference evidence="1" key="2">
    <citation type="submission" date="2020-09" db="EMBL/GenBank/DDBJ databases">
        <authorList>
            <person name="Sun Q."/>
            <person name="Zhou Y."/>
        </authorList>
    </citation>
    <scope>NUCLEOTIDE SEQUENCE</scope>
    <source>
        <strain evidence="1">CGMCC 4.5737</strain>
    </source>
</reference>
<dbReference type="AlphaFoldDB" id="A0A8J3FYH2"/>
<protein>
    <submittedName>
        <fullName evidence="1">Uncharacterized protein</fullName>
    </submittedName>
</protein>
<reference evidence="1" key="1">
    <citation type="journal article" date="2014" name="Int. J. Syst. Evol. Microbiol.">
        <title>Complete genome sequence of Corynebacterium casei LMG S-19264T (=DSM 44701T), isolated from a smear-ripened cheese.</title>
        <authorList>
            <consortium name="US DOE Joint Genome Institute (JGI-PGF)"/>
            <person name="Walter F."/>
            <person name="Albersmeier A."/>
            <person name="Kalinowski J."/>
            <person name="Ruckert C."/>
        </authorList>
    </citation>
    <scope>NUCLEOTIDE SEQUENCE</scope>
    <source>
        <strain evidence="1">CGMCC 4.5737</strain>
    </source>
</reference>
<evidence type="ECO:0000313" key="2">
    <source>
        <dbReference type="Proteomes" id="UP000637578"/>
    </source>
</evidence>
<sequence>MLCRDAAGRRREARVTITDHQRVAVIVPAGEAMVLDPLAVGRMRAALRDAVIAAAARNA</sequence>
<evidence type="ECO:0000313" key="1">
    <source>
        <dbReference type="EMBL" id="GGM82029.1"/>
    </source>
</evidence>
<organism evidence="1 2">
    <name type="scientific">Longimycelium tulufanense</name>
    <dbReference type="NCBI Taxonomy" id="907463"/>
    <lineage>
        <taxon>Bacteria</taxon>
        <taxon>Bacillati</taxon>
        <taxon>Actinomycetota</taxon>
        <taxon>Actinomycetes</taxon>
        <taxon>Pseudonocardiales</taxon>
        <taxon>Pseudonocardiaceae</taxon>
        <taxon>Longimycelium</taxon>
    </lineage>
</organism>